<dbReference type="InterPro" id="IPR034466">
    <property type="entry name" value="Methyltransferase_Class_B"/>
</dbReference>
<dbReference type="GO" id="GO:0003824">
    <property type="term" value="F:catalytic activity"/>
    <property type="evidence" value="ECO:0007669"/>
    <property type="project" value="InterPro"/>
</dbReference>
<evidence type="ECO:0000259" key="6">
    <source>
        <dbReference type="PROSITE" id="PS51332"/>
    </source>
</evidence>
<dbReference type="SFLD" id="SFLDF00317">
    <property type="entry name" value="thioacetal_methlytransferase"/>
    <property type="match status" value="1"/>
</dbReference>
<dbReference type="InterPro" id="IPR007197">
    <property type="entry name" value="rSAM"/>
</dbReference>
<dbReference type="GO" id="GO:0005829">
    <property type="term" value="C:cytosol"/>
    <property type="evidence" value="ECO:0007669"/>
    <property type="project" value="TreeGrafter"/>
</dbReference>
<dbReference type="NCBIfam" id="NF033712">
    <property type="entry name" value="B12_rSAM_KedN5"/>
    <property type="match status" value="1"/>
</dbReference>
<dbReference type="PANTHER" id="PTHR43409:SF16">
    <property type="entry name" value="SLR0320 PROTEIN"/>
    <property type="match status" value="1"/>
</dbReference>
<dbReference type="PANTHER" id="PTHR43409">
    <property type="entry name" value="ANAEROBIC MAGNESIUM-PROTOPORPHYRIN IX MONOMETHYL ESTER CYCLASE-RELATED"/>
    <property type="match status" value="1"/>
</dbReference>
<evidence type="ECO:0000256" key="3">
    <source>
        <dbReference type="ARBA" id="ARBA00022723"/>
    </source>
</evidence>
<dbReference type="AlphaFoldDB" id="A0A401ZLD4"/>
<dbReference type="GO" id="GO:0051539">
    <property type="term" value="F:4 iron, 4 sulfur cluster binding"/>
    <property type="evidence" value="ECO:0007669"/>
    <property type="project" value="UniProtKB-KW"/>
</dbReference>
<dbReference type="Pfam" id="PF04055">
    <property type="entry name" value="Radical_SAM"/>
    <property type="match status" value="1"/>
</dbReference>
<dbReference type="RefSeq" id="WP_218030976.1">
    <property type="nucleotide sequence ID" value="NZ_BIFQ01000001.1"/>
</dbReference>
<dbReference type="SMART" id="SM00729">
    <property type="entry name" value="Elp3"/>
    <property type="match status" value="1"/>
</dbReference>
<dbReference type="InterPro" id="IPR023404">
    <property type="entry name" value="rSAM_horseshoe"/>
</dbReference>
<dbReference type="SFLD" id="SFLDS00029">
    <property type="entry name" value="Radical_SAM"/>
    <property type="match status" value="1"/>
</dbReference>
<reference evidence="8" key="1">
    <citation type="submission" date="2018-12" db="EMBL/GenBank/DDBJ databases">
        <title>Tengunoibacter tsumagoiensis gen. nov., sp. nov., Dictyobacter kobayashii sp. nov., D. alpinus sp. nov., and D. joshuensis sp. nov. and description of Dictyobacteraceae fam. nov. within the order Ktedonobacterales isolated from Tengu-no-mugimeshi.</title>
        <authorList>
            <person name="Wang C.M."/>
            <person name="Zheng Y."/>
            <person name="Sakai Y."/>
            <person name="Toyoda A."/>
            <person name="Minakuchi Y."/>
            <person name="Abe K."/>
            <person name="Yokota A."/>
            <person name="Yabe S."/>
        </authorList>
    </citation>
    <scope>NUCLEOTIDE SEQUENCE [LARGE SCALE GENOMIC DNA]</scope>
    <source>
        <strain evidence="8">S-27</strain>
    </source>
</reference>
<evidence type="ECO:0000256" key="4">
    <source>
        <dbReference type="ARBA" id="ARBA00023004"/>
    </source>
</evidence>
<evidence type="ECO:0000256" key="2">
    <source>
        <dbReference type="ARBA" id="ARBA00022691"/>
    </source>
</evidence>
<gene>
    <name evidence="7" type="ORF">KDAU_50080</name>
</gene>
<dbReference type="InterPro" id="IPR006638">
    <property type="entry name" value="Elp3/MiaA/NifB-like_rSAM"/>
</dbReference>
<dbReference type="SFLD" id="SFLDF00436">
    <property type="entry name" value="pactamycin_C-methyltransferase"/>
    <property type="match status" value="1"/>
</dbReference>
<keyword evidence="8" id="KW-1185">Reference proteome</keyword>
<dbReference type="SFLD" id="SFLDG01082">
    <property type="entry name" value="B12-binding_domain_containing"/>
    <property type="match status" value="1"/>
</dbReference>
<organism evidence="7 8">
    <name type="scientific">Dictyobacter aurantiacus</name>
    <dbReference type="NCBI Taxonomy" id="1936993"/>
    <lineage>
        <taxon>Bacteria</taxon>
        <taxon>Bacillati</taxon>
        <taxon>Chloroflexota</taxon>
        <taxon>Ktedonobacteria</taxon>
        <taxon>Ktedonobacterales</taxon>
        <taxon>Dictyobacteraceae</taxon>
        <taxon>Dictyobacter</taxon>
    </lineage>
</organism>
<dbReference type="Gene3D" id="3.80.30.20">
    <property type="entry name" value="tm_1862 like domain"/>
    <property type="match status" value="1"/>
</dbReference>
<feature type="domain" description="B12-binding" evidence="6">
    <location>
        <begin position="9"/>
        <end position="152"/>
    </location>
</feature>
<dbReference type="InterPro" id="IPR006158">
    <property type="entry name" value="Cobalamin-bd"/>
</dbReference>
<name>A0A401ZLD4_9CHLR</name>
<proteinExistence type="predicted"/>
<dbReference type="Proteomes" id="UP000287224">
    <property type="component" value="Unassembled WGS sequence"/>
</dbReference>
<dbReference type="Gene3D" id="3.40.50.280">
    <property type="entry name" value="Cobalamin-binding domain"/>
    <property type="match status" value="1"/>
</dbReference>
<dbReference type="GO" id="GO:0046872">
    <property type="term" value="F:metal ion binding"/>
    <property type="evidence" value="ECO:0007669"/>
    <property type="project" value="UniProtKB-KW"/>
</dbReference>
<evidence type="ECO:0000313" key="7">
    <source>
        <dbReference type="EMBL" id="GCE07679.1"/>
    </source>
</evidence>
<sequence length="654" mass="75324">MRKSKQDRRHVWLIQKGVWDMPKESMPLAIGYIKATALANETIHDQMDIEIFNFDGGDGQIAMANRLFTLDSLPDIMAFSVLGWNYRMFGAIAETFKQLNPSGWVVFGGNHVAYQAEKVFREFPCVDIVVNGEGEFVFRDLLLAYLDDRSRHDLSNIQGLSFKDEMGVLVTTPERPRIAHLEEVPSPILSGAVPLVDHHGDFRYDVALMETNRGCPYSCAFCYWGGAVGQKVRAFPQDRLREELEMLAFYKAPSVALCDSNFGMLKADMQFVEDLIHIREKYGYPRSFITSWAKNKSTTFYDIVQRLKENDMHSSFTLALQTLNDDALTLMRRRNMRVNDWEGLVEWLDSQELECYAEMIWGAPGETPKTFLAGYDRLARYVPRIATYPLILIPNTAYTKNRDEHGFVTVRGEHDDFEYVVANKDISIEENMSMQRFLLWARGIPEHHVLREIWAPLRELTDITQSQVLLSMANWFSSCTDPAAEGLNLRQELLLRPSMVPAFLHNLYSEPGCNRLFAQWWKEEMEPRLPAEVSEFLGEVFRYDWMTKPIYDPEGRDVLALDQVEVVHENGETYYVRRGQQFAYDMPTLVSAFKRRSPDYKLEKKCVTLDIWYKAGFGDYIDNHETAGLFVGQPRTHSVVLSNIEAVTVIETVS</sequence>
<dbReference type="InterPro" id="IPR058240">
    <property type="entry name" value="rSAM_sf"/>
</dbReference>
<evidence type="ECO:0000256" key="1">
    <source>
        <dbReference type="ARBA" id="ARBA00001966"/>
    </source>
</evidence>
<evidence type="ECO:0000256" key="5">
    <source>
        <dbReference type="ARBA" id="ARBA00023014"/>
    </source>
</evidence>
<dbReference type="SUPFAM" id="SSF102114">
    <property type="entry name" value="Radical SAM enzymes"/>
    <property type="match status" value="1"/>
</dbReference>
<comment type="cofactor">
    <cofactor evidence="1">
        <name>[4Fe-4S] cluster</name>
        <dbReference type="ChEBI" id="CHEBI:49883"/>
    </cofactor>
</comment>
<dbReference type="PROSITE" id="PS51332">
    <property type="entry name" value="B12_BINDING"/>
    <property type="match status" value="1"/>
</dbReference>
<dbReference type="GO" id="GO:0031419">
    <property type="term" value="F:cobalamin binding"/>
    <property type="evidence" value="ECO:0007669"/>
    <property type="project" value="InterPro"/>
</dbReference>
<dbReference type="SFLD" id="SFLDG01123">
    <property type="entry name" value="methyltransferase_(Class_B)"/>
    <property type="match status" value="1"/>
</dbReference>
<keyword evidence="4" id="KW-0408">Iron</keyword>
<comment type="caution">
    <text evidence="7">The sequence shown here is derived from an EMBL/GenBank/DDBJ whole genome shotgun (WGS) entry which is preliminary data.</text>
</comment>
<dbReference type="Pfam" id="PF02310">
    <property type="entry name" value="B12-binding"/>
    <property type="match status" value="1"/>
</dbReference>
<accession>A0A401ZLD4</accession>
<dbReference type="InterPro" id="IPR051198">
    <property type="entry name" value="BchE-like"/>
</dbReference>
<protein>
    <recommendedName>
        <fullName evidence="6">B12-binding domain-containing protein</fullName>
    </recommendedName>
</protein>
<evidence type="ECO:0000313" key="8">
    <source>
        <dbReference type="Proteomes" id="UP000287224"/>
    </source>
</evidence>
<keyword evidence="2" id="KW-0949">S-adenosyl-L-methionine</keyword>
<dbReference type="EMBL" id="BIFQ01000001">
    <property type="protein sequence ID" value="GCE07679.1"/>
    <property type="molecule type" value="Genomic_DNA"/>
</dbReference>
<keyword evidence="3" id="KW-0479">Metal-binding</keyword>
<keyword evidence="5" id="KW-0411">Iron-sulfur</keyword>